<feature type="transmembrane region" description="Helical" evidence="1">
    <location>
        <begin position="59"/>
        <end position="87"/>
    </location>
</feature>
<protein>
    <recommendedName>
        <fullName evidence="4">ResB-like domain-containing protein</fullName>
    </recommendedName>
</protein>
<keyword evidence="1" id="KW-1133">Transmembrane helix</keyword>
<sequence>MRRLASFVVTAYTVIGLVVWLFWGRYLGDVEPYRSAVKAMNSRIIVDWFFGPAWNQPLVAIWFAGLCLLCLVLFINLACCLWVRMPFNRLGKMTGKRAALLVVHLLLALVMAAHAVSLVVGDKHEDLKVVQGQVVKLQDGYVLKVKEIEFKDDLKLLRLEKRQARHAMNSDNFHRESNLVKVSLLRNSEIMEQGDLCILSPLSLGKWDLVVTKFNLKQKNGREILSANITITSGSQALIFFFLYVFFILSLIWLLVASWQNGANSGLHKDAISSL</sequence>
<name>A0A0D2I0N3_9BACT</name>
<evidence type="ECO:0000313" key="2">
    <source>
        <dbReference type="EMBL" id="KIX16013.1"/>
    </source>
</evidence>
<evidence type="ECO:0000313" key="3">
    <source>
        <dbReference type="Proteomes" id="UP000032233"/>
    </source>
</evidence>
<dbReference type="EMBL" id="AZAC01000001">
    <property type="protein sequence ID" value="KIX16013.1"/>
    <property type="molecule type" value="Genomic_DNA"/>
</dbReference>
<gene>
    <name evidence="2" type="ORF">X474_00150</name>
</gene>
<dbReference type="AlphaFoldDB" id="A0A0D2I0N3"/>
<dbReference type="STRING" id="1429043.X474_00150"/>
<feature type="transmembrane region" description="Helical" evidence="1">
    <location>
        <begin position="99"/>
        <end position="120"/>
    </location>
</feature>
<organism evidence="2 3">
    <name type="scientific">Dethiosulfatarculus sandiegensis</name>
    <dbReference type="NCBI Taxonomy" id="1429043"/>
    <lineage>
        <taxon>Bacteria</taxon>
        <taxon>Pseudomonadati</taxon>
        <taxon>Thermodesulfobacteriota</taxon>
        <taxon>Desulfarculia</taxon>
        <taxon>Desulfarculales</taxon>
        <taxon>Desulfarculaceae</taxon>
        <taxon>Dethiosulfatarculus</taxon>
    </lineage>
</organism>
<keyword evidence="1" id="KW-0472">Membrane</keyword>
<dbReference type="InParanoid" id="A0A0D2I0N3"/>
<comment type="caution">
    <text evidence="2">The sequence shown here is derived from an EMBL/GenBank/DDBJ whole genome shotgun (WGS) entry which is preliminary data.</text>
</comment>
<feature type="transmembrane region" description="Helical" evidence="1">
    <location>
        <begin position="237"/>
        <end position="259"/>
    </location>
</feature>
<keyword evidence="1" id="KW-0812">Transmembrane</keyword>
<evidence type="ECO:0000256" key="1">
    <source>
        <dbReference type="SAM" id="Phobius"/>
    </source>
</evidence>
<evidence type="ECO:0008006" key="4">
    <source>
        <dbReference type="Google" id="ProtNLM"/>
    </source>
</evidence>
<feature type="transmembrane region" description="Helical" evidence="1">
    <location>
        <begin position="7"/>
        <end position="23"/>
    </location>
</feature>
<dbReference type="Proteomes" id="UP000032233">
    <property type="component" value="Unassembled WGS sequence"/>
</dbReference>
<reference evidence="2 3" key="1">
    <citation type="submission" date="2013-11" db="EMBL/GenBank/DDBJ databases">
        <title>Metagenomic analysis of a methanogenic consortium involved in long chain n-alkane degradation.</title>
        <authorList>
            <person name="Davidova I.A."/>
            <person name="Callaghan A.V."/>
            <person name="Wawrik B."/>
            <person name="Pruitt S."/>
            <person name="Marks C."/>
            <person name="Duncan K.E."/>
            <person name="Suflita J.M."/>
        </authorList>
    </citation>
    <scope>NUCLEOTIDE SEQUENCE [LARGE SCALE GENOMIC DNA]</scope>
    <source>
        <strain evidence="2 3">SPR</strain>
    </source>
</reference>
<accession>A0A0D2I0N3</accession>
<dbReference type="RefSeq" id="WP_044346046.1">
    <property type="nucleotide sequence ID" value="NZ_AZAC01000001.1"/>
</dbReference>
<keyword evidence="3" id="KW-1185">Reference proteome</keyword>
<proteinExistence type="predicted"/>